<keyword evidence="3" id="KW-0560">Oxidoreductase</keyword>
<dbReference type="InterPro" id="IPR051164">
    <property type="entry name" value="NmrA-like_oxidored"/>
</dbReference>
<sequence>MSAAKAIAVVGVAGRQDDVLARTILADPAAVSTVRALTRNTDSVHARQSAALGADVVEADPNDEQSMRLAYDGAYGAYAVHDSDRVLGGSAIPSVTRWYGARAFDGAASARRPADRCPVIRRRFPG</sequence>
<dbReference type="SUPFAM" id="SSF51735">
    <property type="entry name" value="NAD(P)-binding Rossmann-fold domains"/>
    <property type="match status" value="1"/>
</dbReference>
<evidence type="ECO:0000256" key="3">
    <source>
        <dbReference type="ARBA" id="ARBA00023002"/>
    </source>
</evidence>
<reference evidence="6" key="1">
    <citation type="journal article" date="2019" name="Int. J. Syst. Evol. Microbiol.">
        <title>The Global Catalogue of Microorganisms (GCM) 10K type strain sequencing project: providing services to taxonomists for standard genome sequencing and annotation.</title>
        <authorList>
            <consortium name="The Broad Institute Genomics Platform"/>
            <consortium name="The Broad Institute Genome Sequencing Center for Infectious Disease"/>
            <person name="Wu L."/>
            <person name="Ma J."/>
        </authorList>
    </citation>
    <scope>NUCLEOTIDE SEQUENCE [LARGE SCALE GENOMIC DNA]</scope>
    <source>
        <strain evidence="6">DT43</strain>
    </source>
</reference>
<keyword evidence="6" id="KW-1185">Reference proteome</keyword>
<dbReference type="InterPro" id="IPR036291">
    <property type="entry name" value="NAD(P)-bd_dom_sf"/>
</dbReference>
<evidence type="ECO:0000259" key="4">
    <source>
        <dbReference type="Pfam" id="PF05368"/>
    </source>
</evidence>
<organism evidence="5 6">
    <name type="scientific">Streptomyces xiangluensis</name>
    <dbReference type="NCBI Taxonomy" id="2665720"/>
    <lineage>
        <taxon>Bacteria</taxon>
        <taxon>Bacillati</taxon>
        <taxon>Actinomycetota</taxon>
        <taxon>Actinomycetes</taxon>
        <taxon>Kitasatosporales</taxon>
        <taxon>Streptomycetaceae</taxon>
        <taxon>Streptomyces</taxon>
    </lineage>
</organism>
<name>A0ABV8Z5L3_9ACTN</name>
<dbReference type="EMBL" id="JBHSFG010000126">
    <property type="protein sequence ID" value="MFC4472747.1"/>
    <property type="molecule type" value="Genomic_DNA"/>
</dbReference>
<dbReference type="PANTHER" id="PTHR42748">
    <property type="entry name" value="NITROGEN METABOLITE REPRESSION PROTEIN NMRA FAMILY MEMBER"/>
    <property type="match status" value="1"/>
</dbReference>
<comment type="caution">
    <text evidence="5">The sequence shown here is derived from an EMBL/GenBank/DDBJ whole genome shotgun (WGS) entry which is preliminary data.</text>
</comment>
<protein>
    <submittedName>
        <fullName evidence="5">NmrA family NAD(P)-binding protein</fullName>
    </submittedName>
</protein>
<dbReference type="RefSeq" id="WP_386357083.1">
    <property type="nucleotide sequence ID" value="NZ_JBHSFG010000126.1"/>
</dbReference>
<dbReference type="Gene3D" id="3.40.50.720">
    <property type="entry name" value="NAD(P)-binding Rossmann-like Domain"/>
    <property type="match status" value="1"/>
</dbReference>
<feature type="domain" description="NmrA-like" evidence="4">
    <location>
        <begin position="5"/>
        <end position="91"/>
    </location>
</feature>
<evidence type="ECO:0000313" key="5">
    <source>
        <dbReference type="EMBL" id="MFC4472747.1"/>
    </source>
</evidence>
<evidence type="ECO:0000256" key="1">
    <source>
        <dbReference type="ARBA" id="ARBA00006328"/>
    </source>
</evidence>
<keyword evidence="2" id="KW-0521">NADP</keyword>
<evidence type="ECO:0000256" key="2">
    <source>
        <dbReference type="ARBA" id="ARBA00022857"/>
    </source>
</evidence>
<comment type="similarity">
    <text evidence="1">Belongs to the NmrA-type oxidoreductase family.</text>
</comment>
<dbReference type="Proteomes" id="UP001596012">
    <property type="component" value="Unassembled WGS sequence"/>
</dbReference>
<accession>A0ABV8Z5L3</accession>
<evidence type="ECO:0000313" key="6">
    <source>
        <dbReference type="Proteomes" id="UP001596012"/>
    </source>
</evidence>
<dbReference type="InterPro" id="IPR008030">
    <property type="entry name" value="NmrA-like"/>
</dbReference>
<proteinExistence type="inferred from homology"/>
<dbReference type="PANTHER" id="PTHR42748:SF30">
    <property type="entry name" value="NMRA-LIKE DOMAIN-CONTAINING PROTEIN"/>
    <property type="match status" value="1"/>
</dbReference>
<gene>
    <name evidence="5" type="ORF">ACFPH6_51265</name>
</gene>
<dbReference type="Pfam" id="PF05368">
    <property type="entry name" value="NmrA"/>
    <property type="match status" value="1"/>
</dbReference>